<dbReference type="RefSeq" id="WP_081126545.1">
    <property type="nucleotide sequence ID" value="NZ_LDOS01000001.1"/>
</dbReference>
<comment type="subcellular location">
    <subcellularLocation>
        <location evidence="14">Cell inner membrane</location>
        <topology evidence="14">Single-pass membrane protein</topology>
    </subcellularLocation>
    <subcellularLocation>
        <location evidence="2">Cell membrane</location>
    </subcellularLocation>
    <subcellularLocation>
        <location evidence="1">Membrane</location>
        <topology evidence="1">Single-pass membrane protein</topology>
    </subcellularLocation>
</comment>
<evidence type="ECO:0000256" key="7">
    <source>
        <dbReference type="ARBA" id="ARBA00022692"/>
    </source>
</evidence>
<keyword evidence="6 14" id="KW-0645">Protease</keyword>
<comment type="caution">
    <text evidence="14">Lacks conserved residue(s) required for the propagation of feature annotation.</text>
</comment>
<protein>
    <recommendedName>
        <fullName evidence="14">Peptidoglycan D,D-transpeptidase MrdA</fullName>
        <ecNumber evidence="14">3.4.16.4</ecNumber>
    </recommendedName>
    <alternativeName>
        <fullName evidence="14">Penicillin-binding protein 2</fullName>
        <shortName evidence="14">PBP-2</shortName>
    </alternativeName>
</protein>
<dbReference type="EMBL" id="MWQO01000016">
    <property type="protein sequence ID" value="THD11127.1"/>
    <property type="molecule type" value="Genomic_DNA"/>
</dbReference>
<dbReference type="Proteomes" id="UP000307749">
    <property type="component" value="Unassembled WGS sequence"/>
</dbReference>
<dbReference type="PANTHER" id="PTHR30627:SF2">
    <property type="entry name" value="PEPTIDOGLYCAN D,D-TRANSPEPTIDASE MRDA"/>
    <property type="match status" value="1"/>
</dbReference>
<dbReference type="GO" id="GO:0009252">
    <property type="term" value="P:peptidoglycan biosynthetic process"/>
    <property type="evidence" value="ECO:0007669"/>
    <property type="project" value="UniProtKB-UniRule"/>
</dbReference>
<dbReference type="GO" id="GO:0005886">
    <property type="term" value="C:plasma membrane"/>
    <property type="evidence" value="ECO:0007669"/>
    <property type="project" value="UniProtKB-SubCell"/>
</dbReference>
<dbReference type="Gene3D" id="3.30.1390.30">
    <property type="entry name" value="Penicillin-binding protein 2a, domain 3"/>
    <property type="match status" value="1"/>
</dbReference>
<evidence type="ECO:0000256" key="6">
    <source>
        <dbReference type="ARBA" id="ARBA00022670"/>
    </source>
</evidence>
<dbReference type="GO" id="GO:0008658">
    <property type="term" value="F:penicillin binding"/>
    <property type="evidence" value="ECO:0007669"/>
    <property type="project" value="UniProtKB-UniRule"/>
</dbReference>
<evidence type="ECO:0000256" key="10">
    <source>
        <dbReference type="ARBA" id="ARBA00022984"/>
    </source>
</evidence>
<evidence type="ECO:0000256" key="8">
    <source>
        <dbReference type="ARBA" id="ARBA00022801"/>
    </source>
</evidence>
<sequence>MKRKPRPALRNSGEEQRQFTRRAWFSMALILLALVGLGVRFFWLQVVRHDEFVTRANDNSIHVRFLSPPRGMIFDRNGVVLAENVPAFRLEVVPDQVHDMQALLKSLATVVPLSGDDLRRFGQALKERRSFQSVPLRNRLSEDEIARFAINRWRFPGVEIAPYLRRYYPEGALTASVVGYVGSIDQREAEKLQGTPYADMSQIGKSGIEREYEKLLRGVPGYELVEVNADQRPVRVLERVPPRPGQNLYLTLDMQLQNAAYAGLRGRAGAAVAVDPRNGQVLALASSPSYDPNLFVGGISEANYQALLDDPHHPLLNRVTDGTYLPGSTVKPFLAVAGLELGLRTPQYTVDSVGEWYIPGLPPGTRGYRDDVPGGFGVVDLTQAIEMSVNTYFYKLAYDMGINRLTAFMAKFGFGQPSGIDLPHEASGVLPSRAWKAKTLHRPWYLGDTVISGIGQGYWQVTPLQLANALSTLADFGQPHRLHLLLATQDGSGAPIKPVVLPPPGPPVIARRADWQAVMEGMVKVVEGARGTARGLDVGFPYRIAGKTGTAEIFSRTSHVWDTTRTNHQLALRHRALFIGFTPASDPRVAGVAILERAAWGGRDAAPIVRDMFDAWARLRHLPDTPLPGDILPPWAPLSAPASAASSAPVPPAADLPHAGSVLNRAAATVVGGAP</sequence>
<evidence type="ECO:0000313" key="18">
    <source>
        <dbReference type="Proteomes" id="UP000307749"/>
    </source>
</evidence>
<dbReference type="InterPro" id="IPR012338">
    <property type="entry name" value="Beta-lactam/transpept-like"/>
</dbReference>
<keyword evidence="8 14" id="KW-0378">Hydrolase</keyword>
<evidence type="ECO:0000256" key="4">
    <source>
        <dbReference type="ARBA" id="ARBA00022519"/>
    </source>
</evidence>
<evidence type="ECO:0000259" key="16">
    <source>
        <dbReference type="Pfam" id="PF03717"/>
    </source>
</evidence>
<dbReference type="SUPFAM" id="SSF56601">
    <property type="entry name" value="beta-lactamase/transpeptidase-like"/>
    <property type="match status" value="1"/>
</dbReference>
<proteinExistence type="inferred from homology"/>
<dbReference type="OrthoDB" id="9766847at2"/>
<dbReference type="InterPro" id="IPR036138">
    <property type="entry name" value="PBP_dimer_sf"/>
</dbReference>
<evidence type="ECO:0000256" key="3">
    <source>
        <dbReference type="ARBA" id="ARBA00022475"/>
    </source>
</evidence>
<keyword evidence="18" id="KW-1185">Reference proteome</keyword>
<keyword evidence="4 14" id="KW-0997">Cell inner membrane</keyword>
<organism evidence="17 18">
    <name type="scientific">Metallibacterium scheffleri</name>
    <dbReference type="NCBI Taxonomy" id="993689"/>
    <lineage>
        <taxon>Bacteria</taxon>
        <taxon>Pseudomonadati</taxon>
        <taxon>Pseudomonadota</taxon>
        <taxon>Gammaproteobacteria</taxon>
        <taxon>Lysobacterales</taxon>
        <taxon>Rhodanobacteraceae</taxon>
        <taxon>Metallibacterium</taxon>
    </lineage>
</organism>
<keyword evidence="3 14" id="KW-1003">Cell membrane</keyword>
<comment type="similarity">
    <text evidence="14">Belongs to the transpeptidase family. MrdA subfamily.</text>
</comment>
<dbReference type="Gene3D" id="3.90.1310.10">
    <property type="entry name" value="Penicillin-binding protein 2a (Domain 2)"/>
    <property type="match status" value="1"/>
</dbReference>
<comment type="function">
    <text evidence="14">Catalyzes cross-linking of the peptidoglycan cell wall.</text>
</comment>
<dbReference type="GO" id="GO:0071555">
    <property type="term" value="P:cell wall organization"/>
    <property type="evidence" value="ECO:0007669"/>
    <property type="project" value="UniProtKB-KW"/>
</dbReference>
<feature type="transmembrane region" description="Helical" evidence="14">
    <location>
        <begin position="23"/>
        <end position="43"/>
    </location>
</feature>
<keyword evidence="10 14" id="KW-0573">Peptidoglycan synthesis</keyword>
<dbReference type="HAMAP" id="MF_02081">
    <property type="entry name" value="MrdA_transpept"/>
    <property type="match status" value="1"/>
</dbReference>
<evidence type="ECO:0000256" key="12">
    <source>
        <dbReference type="ARBA" id="ARBA00023136"/>
    </source>
</evidence>
<dbReference type="PANTHER" id="PTHR30627">
    <property type="entry name" value="PEPTIDOGLYCAN D,D-TRANSPEPTIDASE"/>
    <property type="match status" value="1"/>
</dbReference>
<feature type="active site" description="Acyl-ester intermediate" evidence="14">
    <location>
        <position position="328"/>
    </location>
</feature>
<keyword evidence="11 14" id="KW-1133">Transmembrane helix</keyword>
<evidence type="ECO:0000256" key="14">
    <source>
        <dbReference type="HAMAP-Rule" id="MF_02081"/>
    </source>
</evidence>
<name>A0A4S3KQ22_9GAMM</name>
<dbReference type="AlphaFoldDB" id="A0A4S3KQ22"/>
<feature type="domain" description="Penicillin-binding protein dimerisation" evidence="16">
    <location>
        <begin position="67"/>
        <end position="236"/>
    </location>
</feature>
<reference evidence="17 18" key="1">
    <citation type="submission" date="2017-02" db="EMBL/GenBank/DDBJ databases">
        <title>Whole genome sequencing of Metallibacterium scheffleri DSM 24874 (T).</title>
        <authorList>
            <person name="Kumar S."/>
            <person name="Patil P."/>
            <person name="Patil P.B."/>
        </authorList>
    </citation>
    <scope>NUCLEOTIDE SEQUENCE [LARGE SCALE GENOMIC DNA]</scope>
    <source>
        <strain evidence="17 18">DSM 24874</strain>
    </source>
</reference>
<keyword evidence="7 14" id="KW-0812">Transmembrane</keyword>
<comment type="pathway">
    <text evidence="14">Cell wall biogenesis; peptidoglycan biosynthesis.</text>
</comment>
<dbReference type="SUPFAM" id="SSF56519">
    <property type="entry name" value="Penicillin binding protein dimerisation domain"/>
    <property type="match status" value="1"/>
</dbReference>
<keyword evidence="13 14" id="KW-0961">Cell wall biogenesis/degradation</keyword>
<dbReference type="STRING" id="993689.GCA_002077135_01228"/>
<dbReference type="Pfam" id="PF03717">
    <property type="entry name" value="PBP_dimer"/>
    <property type="match status" value="1"/>
</dbReference>
<dbReference type="NCBIfam" id="TIGR03423">
    <property type="entry name" value="pbp2_mrdA"/>
    <property type="match status" value="1"/>
</dbReference>
<dbReference type="InterPro" id="IPR017790">
    <property type="entry name" value="Penicillin-binding_protein_2"/>
</dbReference>
<evidence type="ECO:0000256" key="13">
    <source>
        <dbReference type="ARBA" id="ARBA00023316"/>
    </source>
</evidence>
<keyword evidence="5 14" id="KW-0121">Carboxypeptidase</keyword>
<accession>A0A4S3KQ22</accession>
<dbReference type="InterPro" id="IPR005311">
    <property type="entry name" value="PBP_dimer"/>
</dbReference>
<comment type="caution">
    <text evidence="17">The sequence shown here is derived from an EMBL/GenBank/DDBJ whole genome shotgun (WGS) entry which is preliminary data.</text>
</comment>
<dbReference type="Pfam" id="PF00905">
    <property type="entry name" value="Transpeptidase"/>
    <property type="match status" value="1"/>
</dbReference>
<dbReference type="GO" id="GO:0009002">
    <property type="term" value="F:serine-type D-Ala-D-Ala carboxypeptidase activity"/>
    <property type="evidence" value="ECO:0007669"/>
    <property type="project" value="UniProtKB-UniRule"/>
</dbReference>
<dbReference type="InterPro" id="IPR050515">
    <property type="entry name" value="Beta-lactam/transpept"/>
</dbReference>
<evidence type="ECO:0000256" key="9">
    <source>
        <dbReference type="ARBA" id="ARBA00022960"/>
    </source>
</evidence>
<dbReference type="Gene3D" id="3.40.710.10">
    <property type="entry name" value="DD-peptidase/beta-lactamase superfamily"/>
    <property type="match status" value="1"/>
</dbReference>
<evidence type="ECO:0000256" key="1">
    <source>
        <dbReference type="ARBA" id="ARBA00004167"/>
    </source>
</evidence>
<dbReference type="GO" id="GO:0006508">
    <property type="term" value="P:proteolysis"/>
    <property type="evidence" value="ECO:0007669"/>
    <property type="project" value="UniProtKB-KW"/>
</dbReference>
<evidence type="ECO:0000313" key="17">
    <source>
        <dbReference type="EMBL" id="THD11127.1"/>
    </source>
</evidence>
<evidence type="ECO:0000256" key="2">
    <source>
        <dbReference type="ARBA" id="ARBA00004236"/>
    </source>
</evidence>
<evidence type="ECO:0000256" key="5">
    <source>
        <dbReference type="ARBA" id="ARBA00022645"/>
    </source>
</evidence>
<evidence type="ECO:0000259" key="15">
    <source>
        <dbReference type="Pfam" id="PF00905"/>
    </source>
</evidence>
<dbReference type="GO" id="GO:0008360">
    <property type="term" value="P:regulation of cell shape"/>
    <property type="evidence" value="ECO:0007669"/>
    <property type="project" value="UniProtKB-KW"/>
</dbReference>
<evidence type="ECO:0000256" key="11">
    <source>
        <dbReference type="ARBA" id="ARBA00022989"/>
    </source>
</evidence>
<comment type="catalytic activity">
    <reaction evidence="14">
        <text>Preferential cleavage: (Ac)2-L-Lys-D-Ala-|-D-Ala. Also transpeptidation of peptidyl-alanyl moieties that are N-acyl substituents of D-alanine.</text>
        <dbReference type="EC" id="3.4.16.4"/>
    </reaction>
</comment>
<dbReference type="GO" id="GO:0071972">
    <property type="term" value="F:peptidoglycan L,D-transpeptidase activity"/>
    <property type="evidence" value="ECO:0007669"/>
    <property type="project" value="TreeGrafter"/>
</dbReference>
<dbReference type="InterPro" id="IPR001460">
    <property type="entry name" value="PCN-bd_Tpept"/>
</dbReference>
<gene>
    <name evidence="14" type="primary">mrdA</name>
    <name evidence="17" type="ORF">B1806_05255</name>
</gene>
<dbReference type="EC" id="3.4.16.4" evidence="14"/>
<keyword evidence="9 14" id="KW-0133">Cell shape</keyword>
<keyword evidence="12 14" id="KW-0472">Membrane</keyword>
<feature type="domain" description="Penicillin-binding protein transpeptidase" evidence="15">
    <location>
        <begin position="269"/>
        <end position="613"/>
    </location>
</feature>